<dbReference type="EMBL" id="MN740931">
    <property type="protein sequence ID" value="QHU18440.1"/>
    <property type="molecule type" value="Genomic_DNA"/>
</dbReference>
<evidence type="ECO:0000259" key="2">
    <source>
        <dbReference type="PROSITE" id="PS50832"/>
    </source>
</evidence>
<dbReference type="InterPro" id="IPR012340">
    <property type="entry name" value="NA-bd_OB-fold"/>
</dbReference>
<proteinExistence type="inferred from homology"/>
<organism evidence="3">
    <name type="scientific">viral metagenome</name>
    <dbReference type="NCBI Taxonomy" id="1070528"/>
    <lineage>
        <taxon>unclassified sequences</taxon>
        <taxon>metagenomes</taxon>
        <taxon>organismal metagenomes</taxon>
    </lineage>
</organism>
<feature type="compositionally biased region" description="Acidic residues" evidence="1">
    <location>
        <begin position="160"/>
        <end position="170"/>
    </location>
</feature>
<dbReference type="GO" id="GO:0003743">
    <property type="term" value="F:translation initiation factor activity"/>
    <property type="evidence" value="ECO:0007669"/>
    <property type="project" value="InterPro"/>
</dbReference>
<dbReference type="Gene3D" id="2.40.50.140">
    <property type="entry name" value="Nucleic acid-binding proteins"/>
    <property type="match status" value="1"/>
</dbReference>
<dbReference type="HAMAP" id="MF_00216">
    <property type="entry name" value="aIF_1A"/>
    <property type="match status" value="1"/>
</dbReference>
<feature type="domain" description="S1-like" evidence="2">
    <location>
        <begin position="22"/>
        <end position="103"/>
    </location>
</feature>
<name>A0A6C0KP13_9ZZZZ</name>
<dbReference type="SMART" id="SM00652">
    <property type="entry name" value="eIF1a"/>
    <property type="match status" value="1"/>
</dbReference>
<protein>
    <recommendedName>
        <fullName evidence="2">S1-like domain-containing protein</fullName>
    </recommendedName>
</protein>
<dbReference type="AlphaFoldDB" id="A0A6C0KP13"/>
<feature type="compositionally biased region" description="Basic and acidic residues" evidence="1">
    <location>
        <begin position="178"/>
        <end position="201"/>
    </location>
</feature>
<evidence type="ECO:0000256" key="1">
    <source>
        <dbReference type="SAM" id="MobiDB-lite"/>
    </source>
</evidence>
<dbReference type="PANTHER" id="PTHR21668">
    <property type="entry name" value="EIF-1A"/>
    <property type="match status" value="1"/>
</dbReference>
<accession>A0A6C0KP13</accession>
<feature type="region of interest" description="Disordered" evidence="1">
    <location>
        <begin position="132"/>
        <end position="218"/>
    </location>
</feature>
<dbReference type="Pfam" id="PF01176">
    <property type="entry name" value="eIF-1a"/>
    <property type="match status" value="1"/>
</dbReference>
<dbReference type="PROSITE" id="PS50832">
    <property type="entry name" value="S1_IF1_TYPE"/>
    <property type="match status" value="1"/>
</dbReference>
<dbReference type="InterPro" id="IPR006196">
    <property type="entry name" value="RNA-binding_domain_S1_IF1"/>
</dbReference>
<sequence length="218" mass="24852">MPPNVKGGKGYRKGKHSGLQELKIIEWDEEQGQMLGRTMKKLGDRRFRIFCNDNKERICKLAGSMRKSDWVDEGSIVLIGIRDLTTSTTSKGAEVGDILSVIEMQLYGKLKKQEGVNPLLFTHVETEEKSVMARKIQAQESGQNVDDDVFERDGEASHGEDEEYNNEEEPVLTGIEGEEQKKRKEKEREESRKLKDQEISSKRSSKYRSNGDVDIDNL</sequence>
<dbReference type="InterPro" id="IPR001253">
    <property type="entry name" value="TIF_eIF-1A"/>
</dbReference>
<dbReference type="GO" id="GO:0003723">
    <property type="term" value="F:RNA binding"/>
    <property type="evidence" value="ECO:0007669"/>
    <property type="project" value="InterPro"/>
</dbReference>
<reference evidence="3" key="1">
    <citation type="journal article" date="2020" name="Nature">
        <title>Giant virus diversity and host interactions through global metagenomics.</title>
        <authorList>
            <person name="Schulz F."/>
            <person name="Roux S."/>
            <person name="Paez-Espino D."/>
            <person name="Jungbluth S."/>
            <person name="Walsh D.A."/>
            <person name="Denef V.J."/>
            <person name="McMahon K.D."/>
            <person name="Konstantinidis K.T."/>
            <person name="Eloe-Fadrosh E.A."/>
            <person name="Kyrpides N.C."/>
            <person name="Woyke T."/>
        </authorList>
    </citation>
    <scope>NUCLEOTIDE SEQUENCE</scope>
    <source>
        <strain evidence="3">GVMAG-S-3300013006-138</strain>
    </source>
</reference>
<dbReference type="SUPFAM" id="SSF50249">
    <property type="entry name" value="Nucleic acid-binding proteins"/>
    <property type="match status" value="1"/>
</dbReference>
<evidence type="ECO:0000313" key="3">
    <source>
        <dbReference type="EMBL" id="QHU18440.1"/>
    </source>
</evidence>